<evidence type="ECO:0000313" key="2">
    <source>
        <dbReference type="Proteomes" id="UP001054837"/>
    </source>
</evidence>
<sequence length="146" mass="17401">MLDILRSTVKINRNEFAQHGPFHTQEPSRMVLQWRSLHVLSQRFINIIDHSIRVGWQYRCLNRCFRESVMRFESTFKNPSGYYLPLFAQSNFQNIPDCIPSSRNNELPRATKMHDVYFSRGGLRYVLSLIRNQITFCRMSRVIMVQ</sequence>
<dbReference type="EMBL" id="BPLQ01012372">
    <property type="protein sequence ID" value="GIY65029.1"/>
    <property type="molecule type" value="Genomic_DNA"/>
</dbReference>
<evidence type="ECO:0000313" key="1">
    <source>
        <dbReference type="EMBL" id="GIY65029.1"/>
    </source>
</evidence>
<proteinExistence type="predicted"/>
<gene>
    <name evidence="1" type="ORF">CDAR_10781</name>
</gene>
<name>A0AAV4V5T9_9ARAC</name>
<dbReference type="Proteomes" id="UP001054837">
    <property type="component" value="Unassembled WGS sequence"/>
</dbReference>
<organism evidence="1 2">
    <name type="scientific">Caerostris darwini</name>
    <dbReference type="NCBI Taxonomy" id="1538125"/>
    <lineage>
        <taxon>Eukaryota</taxon>
        <taxon>Metazoa</taxon>
        <taxon>Ecdysozoa</taxon>
        <taxon>Arthropoda</taxon>
        <taxon>Chelicerata</taxon>
        <taxon>Arachnida</taxon>
        <taxon>Araneae</taxon>
        <taxon>Araneomorphae</taxon>
        <taxon>Entelegynae</taxon>
        <taxon>Araneoidea</taxon>
        <taxon>Araneidae</taxon>
        <taxon>Caerostris</taxon>
    </lineage>
</organism>
<keyword evidence="2" id="KW-1185">Reference proteome</keyword>
<reference evidence="1 2" key="1">
    <citation type="submission" date="2021-06" db="EMBL/GenBank/DDBJ databases">
        <title>Caerostris darwini draft genome.</title>
        <authorList>
            <person name="Kono N."/>
            <person name="Arakawa K."/>
        </authorList>
    </citation>
    <scope>NUCLEOTIDE SEQUENCE [LARGE SCALE GENOMIC DNA]</scope>
</reference>
<protein>
    <submittedName>
        <fullName evidence="1">Uncharacterized protein</fullName>
    </submittedName>
</protein>
<accession>A0AAV4V5T9</accession>
<dbReference type="AlphaFoldDB" id="A0AAV4V5T9"/>
<comment type="caution">
    <text evidence="1">The sequence shown here is derived from an EMBL/GenBank/DDBJ whole genome shotgun (WGS) entry which is preliminary data.</text>
</comment>